<evidence type="ECO:0000313" key="2">
    <source>
        <dbReference type="Proteomes" id="UP000579605"/>
    </source>
</evidence>
<sequence length="215" mass="23793">MDEEFLAACRRLIQDGVPPSVPAALEGAARFVPIGVDVDGDVAAVSLMMRRPVGASDGPPGIGVWTFHRNAGEWVLLGGGWRPLDEYPLIDRPSRRDLRGSYVRIYGWCSTARDAGRRFPWGAKFVRAASLQTSAEVSQIQVGDRRLLVPFHGEVIVVWSTRRAPSAISLDSQGRSLTPIDLNCPPAYASSWLAAWWWHRRVRNRGGRRTNPTGH</sequence>
<gene>
    <name evidence="1" type="ORF">F4554_005565</name>
</gene>
<evidence type="ECO:0000313" key="1">
    <source>
        <dbReference type="EMBL" id="NYH92927.1"/>
    </source>
</evidence>
<protein>
    <submittedName>
        <fullName evidence="1">Uncharacterized protein</fullName>
    </submittedName>
</protein>
<dbReference type="AlphaFoldDB" id="A0A852ZIP6"/>
<comment type="caution">
    <text evidence="1">The sequence shown here is derived from an EMBL/GenBank/DDBJ whole genome shotgun (WGS) entry which is preliminary data.</text>
</comment>
<proteinExistence type="predicted"/>
<keyword evidence="2" id="KW-1185">Reference proteome</keyword>
<dbReference type="Proteomes" id="UP000579605">
    <property type="component" value="Unassembled WGS sequence"/>
</dbReference>
<reference evidence="1 2" key="1">
    <citation type="submission" date="2020-07" db="EMBL/GenBank/DDBJ databases">
        <title>Sequencing the genomes of 1000 actinobacteria strains.</title>
        <authorList>
            <person name="Klenk H.-P."/>
        </authorList>
    </citation>
    <scope>NUCLEOTIDE SEQUENCE [LARGE SCALE GENOMIC DNA]</scope>
    <source>
        <strain evidence="1 2">DSM 18448</strain>
    </source>
</reference>
<name>A0A852ZIP6_9ACTN</name>
<accession>A0A852ZIP6</accession>
<organism evidence="1 2">
    <name type="scientific">Actinopolymorpha rutila</name>
    <dbReference type="NCBI Taxonomy" id="446787"/>
    <lineage>
        <taxon>Bacteria</taxon>
        <taxon>Bacillati</taxon>
        <taxon>Actinomycetota</taxon>
        <taxon>Actinomycetes</taxon>
        <taxon>Propionibacteriales</taxon>
        <taxon>Actinopolymorphaceae</taxon>
        <taxon>Actinopolymorpha</taxon>
    </lineage>
</organism>
<dbReference type="EMBL" id="JACBZH010000001">
    <property type="protein sequence ID" value="NYH92927.1"/>
    <property type="molecule type" value="Genomic_DNA"/>
</dbReference>
<dbReference type="RefSeq" id="WP_179790355.1">
    <property type="nucleotide sequence ID" value="NZ_BAAARR010000031.1"/>
</dbReference>